<keyword evidence="4 6" id="KW-1133">Transmembrane helix</keyword>
<feature type="transmembrane region" description="Helical" evidence="6">
    <location>
        <begin position="12"/>
        <end position="34"/>
    </location>
</feature>
<evidence type="ECO:0000256" key="5">
    <source>
        <dbReference type="ARBA" id="ARBA00023136"/>
    </source>
</evidence>
<name>A0A7T0KFE5_9CORY</name>
<proteinExistence type="predicted"/>
<gene>
    <name evidence="8" type="ORF">G7Y31_01060</name>
</gene>
<evidence type="ECO:0000313" key="9">
    <source>
        <dbReference type="Proteomes" id="UP000594681"/>
    </source>
</evidence>
<keyword evidence="9" id="KW-1185">Reference proteome</keyword>
<feature type="transmembrane region" description="Helical" evidence="6">
    <location>
        <begin position="55"/>
        <end position="74"/>
    </location>
</feature>
<evidence type="ECO:0000256" key="1">
    <source>
        <dbReference type="ARBA" id="ARBA00004651"/>
    </source>
</evidence>
<dbReference type="AlphaFoldDB" id="A0A7T0KFE5"/>
<dbReference type="EMBL" id="CP064954">
    <property type="protein sequence ID" value="QPK79346.1"/>
    <property type="molecule type" value="Genomic_DNA"/>
</dbReference>
<evidence type="ECO:0000256" key="3">
    <source>
        <dbReference type="ARBA" id="ARBA00022692"/>
    </source>
</evidence>
<evidence type="ECO:0000259" key="7">
    <source>
        <dbReference type="Pfam" id="PF00482"/>
    </source>
</evidence>
<evidence type="ECO:0000313" key="8">
    <source>
        <dbReference type="EMBL" id="QPK79346.1"/>
    </source>
</evidence>
<feature type="transmembrane region" description="Helical" evidence="6">
    <location>
        <begin position="235"/>
        <end position="254"/>
    </location>
</feature>
<protein>
    <submittedName>
        <fullName evidence="8">Type II secretion system F family protein</fullName>
    </submittedName>
</protein>
<evidence type="ECO:0000256" key="4">
    <source>
        <dbReference type="ARBA" id="ARBA00022989"/>
    </source>
</evidence>
<dbReference type="PANTHER" id="PTHR35007:SF4">
    <property type="entry name" value="CONSERVED TRANSMEMBRANE PROTEIN-RELATED"/>
    <property type="match status" value="1"/>
</dbReference>
<reference evidence="8 9" key="1">
    <citation type="submission" date="2020-11" db="EMBL/GenBank/DDBJ databases">
        <title>Corynebacterium sp. ZJ-599.</title>
        <authorList>
            <person name="Zhou J."/>
        </authorList>
    </citation>
    <scope>NUCLEOTIDE SEQUENCE [LARGE SCALE GENOMIC DNA]</scope>
    <source>
        <strain evidence="8 9">ZJ-599</strain>
    </source>
</reference>
<dbReference type="GO" id="GO:0005886">
    <property type="term" value="C:plasma membrane"/>
    <property type="evidence" value="ECO:0007669"/>
    <property type="project" value="UniProtKB-SubCell"/>
</dbReference>
<accession>A0A7T0KFE5</accession>
<evidence type="ECO:0000256" key="6">
    <source>
        <dbReference type="SAM" id="Phobius"/>
    </source>
</evidence>
<keyword evidence="3 6" id="KW-0812">Transmembrane</keyword>
<dbReference type="InterPro" id="IPR018076">
    <property type="entry name" value="T2SS_GspF_dom"/>
</dbReference>
<feature type="domain" description="Type II secretion system protein GspF" evidence="7">
    <location>
        <begin position="115"/>
        <end position="248"/>
    </location>
</feature>
<keyword evidence="5 6" id="KW-0472">Membrane</keyword>
<dbReference type="KEGG" id="cliz:G7Y31_01060"/>
<feature type="transmembrane region" description="Helical" evidence="6">
    <location>
        <begin position="260"/>
        <end position="288"/>
    </location>
</feature>
<dbReference type="Pfam" id="PF00482">
    <property type="entry name" value="T2SSF"/>
    <property type="match status" value="1"/>
</dbReference>
<feature type="transmembrane region" description="Helical" evidence="6">
    <location>
        <begin position="80"/>
        <end position="96"/>
    </location>
</feature>
<dbReference type="PANTHER" id="PTHR35007">
    <property type="entry name" value="INTEGRAL MEMBRANE PROTEIN-RELATED"/>
    <property type="match status" value="1"/>
</dbReference>
<keyword evidence="2" id="KW-1003">Cell membrane</keyword>
<dbReference type="RefSeq" id="WP_165011117.1">
    <property type="nucleotide sequence ID" value="NZ_CP064954.1"/>
</dbReference>
<sequence>MIPLSASTALSAQWAGAGLGLAALACALPVPPLLPPSLAANRAGAHSRSRRPSERARGGALWLLAVAVLGGIGMGWAHPSGVIAAALIVATAGWVLREGWCRRHRQAQDACLSQFLGTLTAELRAGATFPGAMLHAAQQLESGPAPLRAHLLAAAHVARTGGEVSAVLRAGALSAAEPTPGQETPLQHFASIVDVGQRYGIPLAQVCEHAQQRLDAQRRHDQATRSRLQGPQSTAVVLTCLPAVGIGMGALLGAHPLGFLLGGGLGGIALVVGTALVCAGFVWTRLLLRKAVAL</sequence>
<comment type="subcellular location">
    <subcellularLocation>
        <location evidence="1">Cell membrane</location>
        <topology evidence="1">Multi-pass membrane protein</topology>
    </subcellularLocation>
</comment>
<organism evidence="8 9">
    <name type="scientific">Corynebacterium lizhenjunii</name>
    <dbReference type="NCBI Taxonomy" id="2709394"/>
    <lineage>
        <taxon>Bacteria</taxon>
        <taxon>Bacillati</taxon>
        <taxon>Actinomycetota</taxon>
        <taxon>Actinomycetes</taxon>
        <taxon>Mycobacteriales</taxon>
        <taxon>Corynebacteriaceae</taxon>
        <taxon>Corynebacterium</taxon>
    </lineage>
</organism>
<evidence type="ECO:0000256" key="2">
    <source>
        <dbReference type="ARBA" id="ARBA00022475"/>
    </source>
</evidence>
<dbReference type="Proteomes" id="UP000594681">
    <property type="component" value="Chromosome"/>
</dbReference>